<gene>
    <name evidence="3" type="ORF">KSB_15770</name>
</gene>
<comment type="caution">
    <text evidence="3">The sequence shown here is derived from an EMBL/GenBank/DDBJ whole genome shotgun (WGS) entry which is preliminary data.</text>
</comment>
<keyword evidence="4" id="KW-1185">Reference proteome</keyword>
<keyword evidence="1" id="KW-0175">Coiled coil</keyword>
<feature type="chain" id="PRO_5045237042" description="DUF5667 domain-containing protein" evidence="2">
    <location>
        <begin position="37"/>
        <end position="254"/>
    </location>
</feature>
<proteinExistence type="predicted"/>
<dbReference type="Proteomes" id="UP000654345">
    <property type="component" value="Unassembled WGS sequence"/>
</dbReference>
<feature type="signal peptide" evidence="2">
    <location>
        <begin position="1"/>
        <end position="36"/>
    </location>
</feature>
<keyword evidence="2" id="KW-0732">Signal</keyword>
<evidence type="ECO:0000256" key="2">
    <source>
        <dbReference type="SAM" id="SignalP"/>
    </source>
</evidence>
<sequence length="254" mass="28196">MISPMQFVRRFSGRVGFAVGLGVLSLSMALPAQAFAATMNVDAQKCGAKDVKCVIAFGDQRITERLTDLSALDTKVQTLQQKKHIGEDEAEALKNDVSTNKNGLNTLKSKLDAESEAQAARQDVKNIYEQFRIYAVVLPRDEHRLHLDVEKTLDDKLTDMKTKIEARIDKAPTDKKDQLNSLYNDYKAQLAAVTPLIEGAKAILPNMTPTSFNTNRGAYEGQLNTLKSDEKTIQSDLQKAASDLKQINQLLKKK</sequence>
<dbReference type="EMBL" id="BNJG01000001">
    <property type="protein sequence ID" value="GHO53102.1"/>
    <property type="molecule type" value="Genomic_DNA"/>
</dbReference>
<feature type="coiled-coil region" evidence="1">
    <location>
        <begin position="76"/>
        <end position="130"/>
    </location>
</feature>
<reference evidence="3 4" key="1">
    <citation type="journal article" date="2021" name="Int. J. Syst. Evol. Microbiol.">
        <title>Reticulibacter mediterranei gen. nov., sp. nov., within the new family Reticulibacteraceae fam. nov., and Ktedonospora formicarum gen. nov., sp. nov., Ktedonobacter robiniae sp. nov., Dictyobacter formicarum sp. nov. and Dictyobacter arantiisoli sp. nov., belonging to the class Ktedonobacteria.</title>
        <authorList>
            <person name="Yabe S."/>
            <person name="Zheng Y."/>
            <person name="Wang C.M."/>
            <person name="Sakai Y."/>
            <person name="Abe K."/>
            <person name="Yokota A."/>
            <person name="Donadio S."/>
            <person name="Cavaletti L."/>
            <person name="Monciardini P."/>
        </authorList>
    </citation>
    <scope>NUCLEOTIDE SEQUENCE [LARGE SCALE GENOMIC DNA]</scope>
    <source>
        <strain evidence="3 4">SOSP1-30</strain>
    </source>
</reference>
<protein>
    <recommendedName>
        <fullName evidence="5">DUF5667 domain-containing protein</fullName>
    </recommendedName>
</protein>
<name>A0ABQ3UKA5_9CHLR</name>
<dbReference type="RefSeq" id="WP_201369947.1">
    <property type="nucleotide sequence ID" value="NZ_BNJG01000001.1"/>
</dbReference>
<evidence type="ECO:0000313" key="4">
    <source>
        <dbReference type="Proteomes" id="UP000654345"/>
    </source>
</evidence>
<accession>A0ABQ3UKA5</accession>
<evidence type="ECO:0000256" key="1">
    <source>
        <dbReference type="SAM" id="Coils"/>
    </source>
</evidence>
<organism evidence="3 4">
    <name type="scientific">Ktedonobacter robiniae</name>
    <dbReference type="NCBI Taxonomy" id="2778365"/>
    <lineage>
        <taxon>Bacteria</taxon>
        <taxon>Bacillati</taxon>
        <taxon>Chloroflexota</taxon>
        <taxon>Ktedonobacteria</taxon>
        <taxon>Ktedonobacterales</taxon>
        <taxon>Ktedonobacteraceae</taxon>
        <taxon>Ktedonobacter</taxon>
    </lineage>
</organism>
<evidence type="ECO:0008006" key="5">
    <source>
        <dbReference type="Google" id="ProtNLM"/>
    </source>
</evidence>
<evidence type="ECO:0000313" key="3">
    <source>
        <dbReference type="EMBL" id="GHO53102.1"/>
    </source>
</evidence>